<dbReference type="InterPro" id="IPR009075">
    <property type="entry name" value="AcylCo_DH/oxidase_C"/>
</dbReference>
<sequence length="597" mass="64558">MPIYKAPQKDYLFLLNDVFHFDRYSDLPGFSDLSPDILEATLEEAAKLCEQAIAPLNRVGDIEGCTRHDDESVTTPTGFKDAFKQLTSGGWLGMSAPAEYGGQYLPNVLSDVVAEFLGSANLAFSMYPLLTKGAVAALHDHGSPELKDTYLPKMVSGEWTGVMSLTEAHCGTDLGLLRTKAVKQADGSYTITGNKIFISAGDHDMADNIVHLVLARLEGAPAGVHGISLFLVPKLRPDADGTLHPNHVSCGSIEHKMGIHGNCTCVMNYDDSTGWLVGEENRGLNAMFTMMNHSRLAVGINGVAIAEVAYQNAVLYARERLQSRSPNGAKFPDKPADPIIVHPDVRRMLMTGRAFTEAARALVVWSGMRHDVASRGTDEKARQEAEDHMGLLTPIIKGFGTDMGFEVAVMAQQIYGGHGYVAENGMEQFVRDARISQIYEGANGVQALDLVGRKLGLNGGRAVMAFLGEISSYLQEHAADAAMTDYVRPMQDALERLKQATAWVGKAGAANRDDAVGASYAFMHLFGLVGLGYMWCRMAEAASRKLATCADGEKQMLNSKLVTGQFFMDHMLPATTTYLARITAGSASMMALPAEAF</sequence>
<keyword evidence="5" id="KW-0560">Oxidoreductase</keyword>
<feature type="domain" description="Acetyl-CoA dehydrogenase-like C-terminal" evidence="13">
    <location>
        <begin position="466"/>
        <end position="593"/>
    </location>
</feature>
<evidence type="ECO:0000256" key="6">
    <source>
        <dbReference type="ARBA" id="ARBA00051388"/>
    </source>
</evidence>
<dbReference type="Pfam" id="PF02770">
    <property type="entry name" value="Acyl-CoA_dh_M"/>
    <property type="match status" value="1"/>
</dbReference>
<dbReference type="InterPro" id="IPR052166">
    <property type="entry name" value="Diverse_Acyl-CoA_DH"/>
</dbReference>
<evidence type="ECO:0000256" key="2">
    <source>
        <dbReference type="ARBA" id="ARBA00009347"/>
    </source>
</evidence>
<dbReference type="Gene3D" id="1.10.540.10">
    <property type="entry name" value="Acyl-CoA dehydrogenase/oxidase, N-terminal domain"/>
    <property type="match status" value="1"/>
</dbReference>
<dbReference type="Pfam" id="PF00441">
    <property type="entry name" value="Acyl-CoA_dh_1"/>
    <property type="match status" value="1"/>
</dbReference>
<feature type="domain" description="Acyl-CoA oxidase/dehydrogenase middle" evidence="11">
    <location>
        <begin position="163"/>
        <end position="271"/>
    </location>
</feature>
<comment type="caution">
    <text evidence="14">The sequence shown here is derived from an EMBL/GenBank/DDBJ whole genome shotgun (WGS) entry which is preliminary data.</text>
</comment>
<comment type="function">
    <text evidence="7">Involved in the assimilation of dimethylsulphoniopropionate (DMSP), an important compound in the fixation of carbon in marine phytoplankton, by mediating the conversion of 3-(methylthio)propanoyl-CoA (MMPA-CoA) to 3-(methylthio)acryloyl-CoA (MTA-CoA).</text>
</comment>
<dbReference type="RefSeq" id="WP_172167594.1">
    <property type="nucleotide sequence ID" value="NZ_WOEZ01000108.1"/>
</dbReference>
<dbReference type="InterPro" id="IPR013786">
    <property type="entry name" value="AcylCoA_DH/ox_N"/>
</dbReference>
<evidence type="ECO:0000313" key="14">
    <source>
        <dbReference type="EMBL" id="NPT56880.1"/>
    </source>
</evidence>
<dbReference type="Proteomes" id="UP000655523">
    <property type="component" value="Unassembled WGS sequence"/>
</dbReference>
<comment type="cofactor">
    <cofactor evidence="1">
        <name>FAD</name>
        <dbReference type="ChEBI" id="CHEBI:57692"/>
    </cofactor>
</comment>
<feature type="domain" description="Acyl-CoA dehydrogenase/oxidase N-terminal" evidence="12">
    <location>
        <begin position="42"/>
        <end position="158"/>
    </location>
</feature>
<organism evidence="14 15">
    <name type="scientific">Paraburkholderia elongata</name>
    <dbReference type="NCBI Taxonomy" id="2675747"/>
    <lineage>
        <taxon>Bacteria</taxon>
        <taxon>Pseudomonadati</taxon>
        <taxon>Pseudomonadota</taxon>
        <taxon>Betaproteobacteria</taxon>
        <taxon>Burkholderiales</taxon>
        <taxon>Burkholderiaceae</taxon>
        <taxon>Paraburkholderia</taxon>
    </lineage>
</organism>
<dbReference type="InterPro" id="IPR025878">
    <property type="entry name" value="Acyl-CoA_dh-like_C_dom"/>
</dbReference>
<feature type="domain" description="Acyl-CoA dehydrogenase/oxidase C-terminal" evidence="10">
    <location>
        <begin position="281"/>
        <end position="449"/>
    </location>
</feature>
<dbReference type="EMBL" id="WOEZ01000108">
    <property type="protein sequence ID" value="NPT56880.1"/>
    <property type="molecule type" value="Genomic_DNA"/>
</dbReference>
<evidence type="ECO:0000259" key="12">
    <source>
        <dbReference type="Pfam" id="PF02771"/>
    </source>
</evidence>
<evidence type="ECO:0000259" key="13">
    <source>
        <dbReference type="Pfam" id="PF12806"/>
    </source>
</evidence>
<dbReference type="SUPFAM" id="SSF56645">
    <property type="entry name" value="Acyl-CoA dehydrogenase NM domain-like"/>
    <property type="match status" value="1"/>
</dbReference>
<dbReference type="Pfam" id="PF02771">
    <property type="entry name" value="Acyl-CoA_dh_N"/>
    <property type="match status" value="1"/>
</dbReference>
<dbReference type="InterPro" id="IPR037069">
    <property type="entry name" value="AcylCoA_DH/ox_N_sf"/>
</dbReference>
<evidence type="ECO:0000256" key="5">
    <source>
        <dbReference type="ARBA" id="ARBA00023002"/>
    </source>
</evidence>
<comment type="similarity">
    <text evidence="2">Belongs to the acyl-CoA dehydrogenase family.</text>
</comment>
<evidence type="ECO:0000256" key="8">
    <source>
        <dbReference type="ARBA" id="ARBA00066694"/>
    </source>
</evidence>
<dbReference type="SUPFAM" id="SSF47203">
    <property type="entry name" value="Acyl-CoA dehydrogenase C-terminal domain-like"/>
    <property type="match status" value="1"/>
</dbReference>
<evidence type="ECO:0000256" key="1">
    <source>
        <dbReference type="ARBA" id="ARBA00001974"/>
    </source>
</evidence>
<evidence type="ECO:0000259" key="10">
    <source>
        <dbReference type="Pfam" id="PF00441"/>
    </source>
</evidence>
<dbReference type="PANTHER" id="PTHR42803">
    <property type="entry name" value="ACYL-COA DEHYDROGENASE"/>
    <property type="match status" value="1"/>
</dbReference>
<dbReference type="InterPro" id="IPR009100">
    <property type="entry name" value="AcylCoA_DH/oxidase_NM_dom_sf"/>
</dbReference>
<name>A0A972SMR1_9BURK</name>
<dbReference type="GO" id="GO:0050660">
    <property type="term" value="F:flavin adenine dinucleotide binding"/>
    <property type="evidence" value="ECO:0007669"/>
    <property type="project" value="InterPro"/>
</dbReference>
<reference evidence="14 15" key="1">
    <citation type="submission" date="2019-11" db="EMBL/GenBank/DDBJ databases">
        <title>Metabolism of dissolved organic matter in forest soils.</title>
        <authorList>
            <person name="Cyle K.T."/>
            <person name="Wilhelm R.C."/>
            <person name="Martinez C.E."/>
        </authorList>
    </citation>
    <scope>NUCLEOTIDE SEQUENCE [LARGE SCALE GENOMIC DNA]</scope>
    <source>
        <strain evidence="14 15">5N</strain>
    </source>
</reference>
<evidence type="ECO:0000256" key="9">
    <source>
        <dbReference type="ARBA" id="ARBA00069043"/>
    </source>
</evidence>
<dbReference type="InterPro" id="IPR046373">
    <property type="entry name" value="Acyl-CoA_Oxase/DH_mid-dom_sf"/>
</dbReference>
<evidence type="ECO:0000313" key="15">
    <source>
        <dbReference type="Proteomes" id="UP000655523"/>
    </source>
</evidence>
<dbReference type="PANTHER" id="PTHR42803:SF1">
    <property type="entry name" value="BROAD-SPECIFICITY LINEAR ACYL-COA DEHYDROGENASE FADE5"/>
    <property type="match status" value="1"/>
</dbReference>
<dbReference type="Pfam" id="PF12806">
    <property type="entry name" value="Acyl-CoA_dh_C"/>
    <property type="match status" value="1"/>
</dbReference>
<dbReference type="AlphaFoldDB" id="A0A972SMR1"/>
<evidence type="ECO:0000259" key="11">
    <source>
        <dbReference type="Pfam" id="PF02770"/>
    </source>
</evidence>
<proteinExistence type="inferred from homology"/>
<dbReference type="EC" id="1.3.99.41" evidence="8"/>
<dbReference type="Gene3D" id="2.40.110.10">
    <property type="entry name" value="Butyryl-CoA Dehydrogenase, subunit A, domain 2"/>
    <property type="match status" value="1"/>
</dbReference>
<comment type="catalytic activity">
    <reaction evidence="6">
        <text>3-(methylsulfanyl)propanoyl-CoA + oxidized [electron-transfer flavoprotein] + H(+) = 3-(methylsulfanyl)acryloyl-CoA + reduced [electron-transfer flavoprotein]</text>
        <dbReference type="Rhea" id="RHEA:52612"/>
        <dbReference type="Rhea" id="RHEA-COMP:10685"/>
        <dbReference type="Rhea" id="RHEA-COMP:10686"/>
        <dbReference type="ChEBI" id="CHEBI:15378"/>
        <dbReference type="ChEBI" id="CHEBI:57692"/>
        <dbReference type="ChEBI" id="CHEBI:58307"/>
        <dbReference type="ChEBI" id="CHEBI:82815"/>
        <dbReference type="ChEBI" id="CHEBI:84994"/>
        <dbReference type="EC" id="1.3.99.41"/>
    </reaction>
    <physiologicalReaction direction="left-to-right" evidence="6">
        <dbReference type="Rhea" id="RHEA:52613"/>
    </physiologicalReaction>
</comment>
<keyword evidence="4" id="KW-0274">FAD</keyword>
<evidence type="ECO:0000256" key="7">
    <source>
        <dbReference type="ARBA" id="ARBA00058683"/>
    </source>
</evidence>
<accession>A0A972SMR1</accession>
<dbReference type="FunFam" id="2.40.110.10:FF:000031">
    <property type="entry name" value="Acyl-CoA dehydrogenase, putative"/>
    <property type="match status" value="1"/>
</dbReference>
<keyword evidence="3" id="KW-0285">Flavoprotein</keyword>
<gene>
    <name evidence="14" type="ORF">GNZ13_20395</name>
</gene>
<dbReference type="InterPro" id="IPR036250">
    <property type="entry name" value="AcylCo_DH-like_C"/>
</dbReference>
<keyword evidence="15" id="KW-1185">Reference proteome</keyword>
<protein>
    <recommendedName>
        <fullName evidence="9">3-methylmercaptopropionyl-CoA dehydrogenase</fullName>
        <ecNumber evidence="8">1.3.99.41</ecNumber>
    </recommendedName>
</protein>
<dbReference type="InterPro" id="IPR006091">
    <property type="entry name" value="Acyl-CoA_Oxase/DH_mid-dom"/>
</dbReference>
<evidence type="ECO:0000256" key="4">
    <source>
        <dbReference type="ARBA" id="ARBA00022827"/>
    </source>
</evidence>
<evidence type="ECO:0000256" key="3">
    <source>
        <dbReference type="ARBA" id="ARBA00022630"/>
    </source>
</evidence>
<dbReference type="Gene3D" id="1.20.140.10">
    <property type="entry name" value="Butyryl-CoA Dehydrogenase, subunit A, domain 3"/>
    <property type="match status" value="1"/>
</dbReference>
<dbReference type="GO" id="GO:0016627">
    <property type="term" value="F:oxidoreductase activity, acting on the CH-CH group of donors"/>
    <property type="evidence" value="ECO:0007669"/>
    <property type="project" value="InterPro"/>
</dbReference>